<organism evidence="2 3">
    <name type="scientific">Leptosia nina</name>
    <dbReference type="NCBI Taxonomy" id="320188"/>
    <lineage>
        <taxon>Eukaryota</taxon>
        <taxon>Metazoa</taxon>
        <taxon>Ecdysozoa</taxon>
        <taxon>Arthropoda</taxon>
        <taxon>Hexapoda</taxon>
        <taxon>Insecta</taxon>
        <taxon>Pterygota</taxon>
        <taxon>Neoptera</taxon>
        <taxon>Endopterygota</taxon>
        <taxon>Lepidoptera</taxon>
        <taxon>Glossata</taxon>
        <taxon>Ditrysia</taxon>
        <taxon>Papilionoidea</taxon>
        <taxon>Pieridae</taxon>
        <taxon>Pierinae</taxon>
        <taxon>Leptosia</taxon>
    </lineage>
</organism>
<feature type="transmembrane region" description="Helical" evidence="1">
    <location>
        <begin position="253"/>
        <end position="271"/>
    </location>
</feature>
<dbReference type="AlphaFoldDB" id="A0AAV1JR73"/>
<dbReference type="EMBL" id="CAVLEF010000132">
    <property type="protein sequence ID" value="CAK1551998.1"/>
    <property type="molecule type" value="Genomic_DNA"/>
</dbReference>
<keyword evidence="3" id="KW-1185">Reference proteome</keyword>
<protein>
    <submittedName>
        <fullName evidence="2">Uncharacterized protein</fullName>
    </submittedName>
</protein>
<evidence type="ECO:0000313" key="3">
    <source>
        <dbReference type="Proteomes" id="UP001497472"/>
    </source>
</evidence>
<reference evidence="2 3" key="1">
    <citation type="submission" date="2023-11" db="EMBL/GenBank/DDBJ databases">
        <authorList>
            <person name="Okamura Y."/>
        </authorList>
    </citation>
    <scope>NUCLEOTIDE SEQUENCE [LARGE SCALE GENOMIC DNA]</scope>
</reference>
<evidence type="ECO:0000313" key="2">
    <source>
        <dbReference type="EMBL" id="CAK1551998.1"/>
    </source>
</evidence>
<keyword evidence="1" id="KW-0472">Membrane</keyword>
<evidence type="ECO:0000256" key="1">
    <source>
        <dbReference type="SAM" id="Phobius"/>
    </source>
</evidence>
<sequence>MCVKSTDTGLIMRALHLPAVRGRHCYYSTLNWPDLARKSVVKSAKVWRSCYDKKAPCNVSPFRKNRTSSLKNDISLEIISLFDGLTSAYRSRRTDGRKYLRALKHTRGGRGAPGRGVRGTGDLGSRLLQDLDLETTARTPSQLHDTYHGLHFSTSIVMFNASSRMKIAGEVRGTWVLNIYIWYIYRSPAHYGRVLDAEYRVGSGRNKLELSGMAPTTLRGRGHRHPAPPPLYLPRAFTDVTPTHPCSNLQFKVAIQSILIALFIIFVISLYQSLYDKTMHI</sequence>
<name>A0AAV1JR73_9NEOP</name>
<keyword evidence="1" id="KW-0812">Transmembrane</keyword>
<comment type="caution">
    <text evidence="2">The sequence shown here is derived from an EMBL/GenBank/DDBJ whole genome shotgun (WGS) entry which is preliminary data.</text>
</comment>
<keyword evidence="1" id="KW-1133">Transmembrane helix</keyword>
<gene>
    <name evidence="2" type="ORF">LNINA_LOCUS11087</name>
</gene>
<accession>A0AAV1JR73</accession>
<proteinExistence type="predicted"/>
<dbReference type="Proteomes" id="UP001497472">
    <property type="component" value="Unassembled WGS sequence"/>
</dbReference>